<evidence type="ECO:0000256" key="2">
    <source>
        <dbReference type="ARBA" id="ARBA00009810"/>
    </source>
</evidence>
<evidence type="ECO:0000259" key="15">
    <source>
        <dbReference type="Pfam" id="PF07715"/>
    </source>
</evidence>
<dbReference type="Pfam" id="PF00593">
    <property type="entry name" value="TonB_dep_Rec_b-barrel"/>
    <property type="match status" value="1"/>
</dbReference>
<organism evidence="16 17">
    <name type="scientific">Undibacterium cyanobacteriorum</name>
    <dbReference type="NCBI Taxonomy" id="3073561"/>
    <lineage>
        <taxon>Bacteria</taxon>
        <taxon>Pseudomonadati</taxon>
        <taxon>Pseudomonadota</taxon>
        <taxon>Betaproteobacteria</taxon>
        <taxon>Burkholderiales</taxon>
        <taxon>Oxalobacteraceae</taxon>
        <taxon>Undibacterium</taxon>
    </lineage>
</organism>
<evidence type="ECO:0000256" key="4">
    <source>
        <dbReference type="ARBA" id="ARBA00022452"/>
    </source>
</evidence>
<name>A0ABY9RIQ3_9BURK</name>
<protein>
    <submittedName>
        <fullName evidence="16">TonB-dependent receptor</fullName>
    </submittedName>
</protein>
<keyword evidence="8 16" id="KW-0675">Receptor</keyword>
<proteinExistence type="inferred from homology"/>
<dbReference type="InterPro" id="IPR000531">
    <property type="entry name" value="Beta-barrel_TonB"/>
</dbReference>
<dbReference type="Gene3D" id="2.40.170.20">
    <property type="entry name" value="TonB-dependent receptor, beta-barrel domain"/>
    <property type="match status" value="1"/>
</dbReference>
<evidence type="ECO:0000256" key="3">
    <source>
        <dbReference type="ARBA" id="ARBA00022448"/>
    </source>
</evidence>
<feature type="compositionally biased region" description="Basic and acidic residues" evidence="12">
    <location>
        <begin position="40"/>
        <end position="52"/>
    </location>
</feature>
<comment type="similarity">
    <text evidence="2 10 11">Belongs to the TonB-dependent receptor family.</text>
</comment>
<accession>A0ABY9RIQ3</accession>
<dbReference type="InterPro" id="IPR012910">
    <property type="entry name" value="Plug_dom"/>
</dbReference>
<feature type="signal peptide" evidence="13">
    <location>
        <begin position="1"/>
        <end position="28"/>
    </location>
</feature>
<dbReference type="PANTHER" id="PTHR40980">
    <property type="entry name" value="PLUG DOMAIN-CONTAINING PROTEIN"/>
    <property type="match status" value="1"/>
</dbReference>
<evidence type="ECO:0000313" key="17">
    <source>
        <dbReference type="Proteomes" id="UP001181355"/>
    </source>
</evidence>
<evidence type="ECO:0000256" key="8">
    <source>
        <dbReference type="ARBA" id="ARBA00023170"/>
    </source>
</evidence>
<gene>
    <name evidence="16" type="ORF">RF679_18205</name>
</gene>
<dbReference type="EMBL" id="CP133720">
    <property type="protein sequence ID" value="WMW80550.1"/>
    <property type="molecule type" value="Genomic_DNA"/>
</dbReference>
<evidence type="ECO:0000256" key="5">
    <source>
        <dbReference type="ARBA" id="ARBA00022692"/>
    </source>
</evidence>
<feature type="domain" description="TonB-dependent receptor-like beta-barrel" evidence="14">
    <location>
        <begin position="287"/>
        <end position="734"/>
    </location>
</feature>
<evidence type="ECO:0000256" key="11">
    <source>
        <dbReference type="RuleBase" id="RU003357"/>
    </source>
</evidence>
<evidence type="ECO:0000313" key="16">
    <source>
        <dbReference type="EMBL" id="WMW80550.1"/>
    </source>
</evidence>
<keyword evidence="4 10" id="KW-1134">Transmembrane beta strand</keyword>
<evidence type="ECO:0000256" key="12">
    <source>
        <dbReference type="SAM" id="MobiDB-lite"/>
    </source>
</evidence>
<dbReference type="InterPro" id="IPR039426">
    <property type="entry name" value="TonB-dep_rcpt-like"/>
</dbReference>
<dbReference type="Pfam" id="PF07715">
    <property type="entry name" value="Plug"/>
    <property type="match status" value="1"/>
</dbReference>
<evidence type="ECO:0000256" key="6">
    <source>
        <dbReference type="ARBA" id="ARBA00023077"/>
    </source>
</evidence>
<comment type="subcellular location">
    <subcellularLocation>
        <location evidence="1 10">Cell outer membrane</location>
        <topology evidence="1 10">Multi-pass membrane protein</topology>
    </subcellularLocation>
</comment>
<dbReference type="InterPro" id="IPR036942">
    <property type="entry name" value="Beta-barrel_TonB_sf"/>
</dbReference>
<evidence type="ECO:0000256" key="1">
    <source>
        <dbReference type="ARBA" id="ARBA00004571"/>
    </source>
</evidence>
<keyword evidence="13" id="KW-0732">Signal</keyword>
<keyword evidence="17" id="KW-1185">Reference proteome</keyword>
<evidence type="ECO:0000256" key="10">
    <source>
        <dbReference type="PROSITE-ProRule" id="PRU01360"/>
    </source>
</evidence>
<evidence type="ECO:0000259" key="14">
    <source>
        <dbReference type="Pfam" id="PF00593"/>
    </source>
</evidence>
<feature type="domain" description="TonB-dependent receptor plug" evidence="15">
    <location>
        <begin position="71"/>
        <end position="180"/>
    </location>
</feature>
<dbReference type="Proteomes" id="UP001181355">
    <property type="component" value="Chromosome"/>
</dbReference>
<dbReference type="Gene3D" id="2.170.130.10">
    <property type="entry name" value="TonB-dependent receptor, plug domain"/>
    <property type="match status" value="1"/>
</dbReference>
<evidence type="ECO:0000256" key="9">
    <source>
        <dbReference type="ARBA" id="ARBA00023237"/>
    </source>
</evidence>
<keyword evidence="7 10" id="KW-0472">Membrane</keyword>
<dbReference type="InterPro" id="IPR037066">
    <property type="entry name" value="Plug_dom_sf"/>
</dbReference>
<sequence length="772" mass="85933">MKQHQYSAIPLKAMAIAIAMVWGTTVSAQQVSGAPSKQGQEAKAETKADDVKKVDQVQVQGNREYDQRRQDTASKIVVTKEEIQRYGDTNLTDVLKRLPGVSIPSGAPSVVVRTGPVPAGSGGGGGVRMRGLGAYTQVLINGQPSPPGFSIDTIAPDNVERIEVIRSATADMSTQAIAGAINIITKTAVVTAQRDLRFGLSYENGGWSENLGLSIADKDGNFSYSLPLNYNRTKIDRPSQTDDLSSSIIPELNYHRQDHAYTNGSLQLLGSSPRFNWNFGTSDIITWQNFLNATHAQLDFALDSQTLSGIAPALQTQSARNENDSRMLRSNLIWMHRFDNKGRLESRYGYSWDKRSQRSDLNGQGALQSLQRQRENGNRETGWTFAGKYTVPYIEDHDFSLGWDGAWQQRSETDQQSDRIVGTSGGTGNTKPLSEPLSEPLSGFSFNNGFDARVNRFALFAQDEWNYTKNLSIYTGLRWEGIRTNSHGSDYAAISNRSSVWSPILQTLYKLPDNNNDQLRFGLARTYKAPDTARLLPRRAYTISNSATNPDNTGNPQLKPELSWGLDLGYEHYFSSGGMVNVNLFARRIEDFTRINIAQENGRWVSRPINDGQASTHGIEFDAKLPMRALMSGSEVPDIEWRANLALNRSRIDAVKGPNNRLDYQTPVTANVGFDYKLSSVPLTIGANYNFQNGGLVKISDQQTVYTSVRRSLDAYALWRATRLTNLRLSLSNLLHDDSYSYGRYVDNERQVFRQGFAPAYASVRLNLETKF</sequence>
<feature type="chain" id="PRO_5045230186" evidence="13">
    <location>
        <begin position="29"/>
        <end position="772"/>
    </location>
</feature>
<keyword evidence="9 10" id="KW-0998">Cell outer membrane</keyword>
<dbReference type="SUPFAM" id="SSF56935">
    <property type="entry name" value="Porins"/>
    <property type="match status" value="1"/>
</dbReference>
<evidence type="ECO:0000256" key="13">
    <source>
        <dbReference type="SAM" id="SignalP"/>
    </source>
</evidence>
<keyword evidence="5 10" id="KW-0812">Transmembrane</keyword>
<keyword evidence="6 11" id="KW-0798">TonB box</keyword>
<dbReference type="PROSITE" id="PS52016">
    <property type="entry name" value="TONB_DEPENDENT_REC_3"/>
    <property type="match status" value="1"/>
</dbReference>
<feature type="region of interest" description="Disordered" evidence="12">
    <location>
        <begin position="412"/>
        <end position="438"/>
    </location>
</feature>
<reference evidence="16" key="1">
    <citation type="submission" date="2023-09" db="EMBL/GenBank/DDBJ databases">
        <title>Undibacterium sp. 20NA77.5 isolated from freshwater.</title>
        <authorList>
            <person name="Le V."/>
            <person name="Ko S.-R."/>
            <person name="Ahn C.-Y."/>
            <person name="Oh H.-M."/>
        </authorList>
    </citation>
    <scope>NUCLEOTIDE SEQUENCE</scope>
    <source>
        <strain evidence="16">20NA77.5</strain>
    </source>
</reference>
<feature type="region of interest" description="Disordered" evidence="12">
    <location>
        <begin position="32"/>
        <end position="52"/>
    </location>
</feature>
<keyword evidence="3 10" id="KW-0813">Transport</keyword>
<dbReference type="RefSeq" id="WP_309482042.1">
    <property type="nucleotide sequence ID" value="NZ_CP133720.1"/>
</dbReference>
<dbReference type="PANTHER" id="PTHR40980:SF4">
    <property type="entry name" value="TONB-DEPENDENT RECEPTOR-LIKE BETA-BARREL DOMAIN-CONTAINING PROTEIN"/>
    <property type="match status" value="1"/>
</dbReference>
<evidence type="ECO:0000256" key="7">
    <source>
        <dbReference type="ARBA" id="ARBA00023136"/>
    </source>
</evidence>